<dbReference type="RefSeq" id="WP_142453797.1">
    <property type="nucleotide sequence ID" value="NZ_FXTP01000004.1"/>
</dbReference>
<name>A0A521C5M7_9BACT</name>
<organism evidence="1 2">
    <name type="scientific">Gracilimonas mengyeensis</name>
    <dbReference type="NCBI Taxonomy" id="1302730"/>
    <lineage>
        <taxon>Bacteria</taxon>
        <taxon>Pseudomonadati</taxon>
        <taxon>Balneolota</taxon>
        <taxon>Balneolia</taxon>
        <taxon>Balneolales</taxon>
        <taxon>Balneolaceae</taxon>
        <taxon>Gracilimonas</taxon>
    </lineage>
</organism>
<dbReference type="Proteomes" id="UP000317557">
    <property type="component" value="Unassembled WGS sequence"/>
</dbReference>
<accession>A0A521C5M7</accession>
<keyword evidence="2" id="KW-1185">Reference proteome</keyword>
<sequence length="249" mass="28768">MHLLEGFSLGPTAKKKLDTSVPIKISAYKFLHKEDIYYWMEEETIKIDSLFSFSSQENTGGVGDPFELEIAGIPVFVDDPSDSKNKLVVNNLRSLGMADLKGGYDTTVKFTVQRKNRFIYCMSSVVNEQLCKKWQEKEGYDAVIKINDIAFFIRAIQFADYHGQRLLGGAAVFDWVEYVDMPIDLSIVDLTEYKFIKEKCSFKWQKEIRLSWPNGPKNDNKPYYLHIPNLSDYVEVMDIPNSWLNNRNT</sequence>
<gene>
    <name evidence="1" type="ORF">SAMN06265219_104193</name>
</gene>
<protein>
    <submittedName>
        <fullName evidence="1">Uncharacterized protein</fullName>
    </submittedName>
</protein>
<dbReference type="OrthoDB" id="9808687at2"/>
<reference evidence="1 2" key="1">
    <citation type="submission" date="2017-05" db="EMBL/GenBank/DDBJ databases">
        <authorList>
            <person name="Varghese N."/>
            <person name="Submissions S."/>
        </authorList>
    </citation>
    <scope>NUCLEOTIDE SEQUENCE [LARGE SCALE GENOMIC DNA]</scope>
    <source>
        <strain evidence="1 2">DSM 21985</strain>
    </source>
</reference>
<evidence type="ECO:0000313" key="1">
    <source>
        <dbReference type="EMBL" id="SMO54827.1"/>
    </source>
</evidence>
<dbReference type="AlphaFoldDB" id="A0A521C5M7"/>
<evidence type="ECO:0000313" key="2">
    <source>
        <dbReference type="Proteomes" id="UP000317557"/>
    </source>
</evidence>
<dbReference type="EMBL" id="FXTP01000004">
    <property type="protein sequence ID" value="SMO54827.1"/>
    <property type="molecule type" value="Genomic_DNA"/>
</dbReference>
<proteinExistence type="predicted"/>